<evidence type="ECO:0000256" key="6">
    <source>
        <dbReference type="ARBA" id="ARBA00022833"/>
    </source>
</evidence>
<dbReference type="RefSeq" id="XP_016445084.1">
    <property type="nucleotide sequence ID" value="XM_016589598.1"/>
</dbReference>
<evidence type="ECO:0000256" key="5">
    <source>
        <dbReference type="ARBA" id="ARBA00022771"/>
    </source>
</evidence>
<evidence type="ECO:0000256" key="4">
    <source>
        <dbReference type="ARBA" id="ARBA00022723"/>
    </source>
</evidence>
<dbReference type="GO" id="GO:0005634">
    <property type="term" value="C:nucleus"/>
    <property type="evidence" value="ECO:0000318"/>
    <property type="project" value="GO_Central"/>
</dbReference>
<dbReference type="FunFam" id="3.30.60.190:FF:000001">
    <property type="entry name" value="box C/D snoRNA protein 1"/>
    <property type="match status" value="1"/>
</dbReference>
<dbReference type="RefSeq" id="XP_016445084.2">
    <property type="nucleotide sequence ID" value="XM_016589598.2"/>
</dbReference>
<evidence type="ECO:0000256" key="8">
    <source>
        <dbReference type="ARBA" id="ARBA00049598"/>
    </source>
</evidence>
<keyword evidence="14" id="KW-1185">Reference proteome</keyword>
<keyword evidence="4" id="KW-0479">Metal-binding</keyword>
<dbReference type="Pfam" id="PF04438">
    <property type="entry name" value="zf-HIT"/>
    <property type="match status" value="1"/>
</dbReference>
<evidence type="ECO:0000256" key="12">
    <source>
        <dbReference type="ARBA" id="ARBA00077531"/>
    </source>
</evidence>
<keyword evidence="1" id="KW-1017">Isopeptide bond</keyword>
<evidence type="ECO:0000256" key="10">
    <source>
        <dbReference type="ARBA" id="ARBA00061949"/>
    </source>
</evidence>
<dbReference type="GeneID" id="107770307"/>
<comment type="subunit">
    <text evidence="10">Interacts with FBL, SNU13, NOP58, NUFIP1, RUVBL1, RUVBL2 and TAF9. Interacts (via HIT-type zinc finger) with the RUVBL1/RUVBL2 complex in the presence of ADP.</text>
</comment>
<keyword evidence="2" id="KW-0690">Ribosome biogenesis</keyword>
<evidence type="ECO:0000256" key="2">
    <source>
        <dbReference type="ARBA" id="ARBA00022517"/>
    </source>
</evidence>
<comment type="function">
    <text evidence="8">Required for box C/D snoRNAs accumulation involved in snoRNA processing, snoRNA transport to the nucleolus and ribosome biogenesis.</text>
</comment>
<evidence type="ECO:0000313" key="14">
    <source>
        <dbReference type="Proteomes" id="UP000790787"/>
    </source>
</evidence>
<dbReference type="InterPro" id="IPR057721">
    <property type="entry name" value="BCD1_alpha/beta"/>
</dbReference>
<dbReference type="SUPFAM" id="SSF144232">
    <property type="entry name" value="HIT/MYND zinc finger-like"/>
    <property type="match status" value="1"/>
</dbReference>
<dbReference type="Gene3D" id="3.30.60.190">
    <property type="match status" value="1"/>
</dbReference>
<dbReference type="PANTHER" id="PTHR13483">
    <property type="entry name" value="BOX C_D SNORNA PROTEIN 1-RELATED"/>
    <property type="match status" value="1"/>
</dbReference>
<proteinExistence type="inferred from homology"/>
<dbReference type="PROSITE" id="PS51083">
    <property type="entry name" value="ZF_HIT"/>
    <property type="match status" value="1"/>
</dbReference>
<dbReference type="GO" id="GO:0000463">
    <property type="term" value="P:maturation of LSU-rRNA from tricistronic rRNA transcript (SSU-rRNA, 5.8S rRNA, LSU-rRNA)"/>
    <property type="evidence" value="ECO:0000318"/>
    <property type="project" value="GO_Central"/>
</dbReference>
<dbReference type="STRING" id="4097.A0A1S3XZ15"/>
<evidence type="ECO:0000256" key="3">
    <source>
        <dbReference type="ARBA" id="ARBA00022553"/>
    </source>
</evidence>
<evidence type="ECO:0000256" key="7">
    <source>
        <dbReference type="ARBA" id="ARBA00022843"/>
    </source>
</evidence>
<evidence type="ECO:0000256" key="13">
    <source>
        <dbReference type="PROSITE-ProRule" id="PRU00453"/>
    </source>
</evidence>
<dbReference type="GO" id="GO:0000492">
    <property type="term" value="P:box C/D snoRNP assembly"/>
    <property type="evidence" value="ECO:0000318"/>
    <property type="project" value="GO_Central"/>
</dbReference>
<dbReference type="InterPro" id="IPR051639">
    <property type="entry name" value="BCD1"/>
</dbReference>
<gene>
    <name evidence="15" type="primary">LOC107770307</name>
</gene>
<protein>
    <recommendedName>
        <fullName evidence="11">Box C/D snoRNA protein 1</fullName>
    </recommendedName>
    <alternativeName>
        <fullName evidence="12">Zinc finger HIT domain-containing protein 6</fullName>
    </alternativeName>
</protein>
<dbReference type="KEGG" id="nta:107770307"/>
<accession>A0A1S3XZ15</accession>
<keyword evidence="6" id="KW-0862">Zinc</keyword>
<keyword evidence="3" id="KW-0597">Phosphoprotein</keyword>
<evidence type="ECO:0000313" key="15">
    <source>
        <dbReference type="RefSeq" id="XP_016445084.2"/>
    </source>
</evidence>
<name>A0A1S3XZ15_TOBAC</name>
<dbReference type="InterPro" id="IPR007529">
    <property type="entry name" value="Znf_HIT"/>
</dbReference>
<dbReference type="OrthoDB" id="272357at2759"/>
<reference evidence="15" key="2">
    <citation type="submission" date="2025-08" db="UniProtKB">
        <authorList>
            <consortium name="RefSeq"/>
        </authorList>
    </citation>
    <scope>IDENTIFICATION</scope>
    <source>
        <tissue evidence="15">Leaf</tissue>
    </source>
</reference>
<dbReference type="AlphaFoldDB" id="A0A1S3XZ15"/>
<dbReference type="GO" id="GO:0008270">
    <property type="term" value="F:zinc ion binding"/>
    <property type="evidence" value="ECO:0007669"/>
    <property type="project" value="UniProtKB-UniRule"/>
</dbReference>
<organism evidence="14 15">
    <name type="scientific">Nicotiana tabacum</name>
    <name type="common">Common tobacco</name>
    <dbReference type="NCBI Taxonomy" id="4097"/>
    <lineage>
        <taxon>Eukaryota</taxon>
        <taxon>Viridiplantae</taxon>
        <taxon>Streptophyta</taxon>
        <taxon>Embryophyta</taxon>
        <taxon>Tracheophyta</taxon>
        <taxon>Spermatophyta</taxon>
        <taxon>Magnoliopsida</taxon>
        <taxon>eudicotyledons</taxon>
        <taxon>Gunneridae</taxon>
        <taxon>Pentapetalae</taxon>
        <taxon>asterids</taxon>
        <taxon>lamiids</taxon>
        <taxon>Solanales</taxon>
        <taxon>Solanaceae</taxon>
        <taxon>Nicotianoideae</taxon>
        <taxon>Nicotianeae</taxon>
        <taxon>Nicotiana</taxon>
    </lineage>
</organism>
<dbReference type="GO" id="GO:0070761">
    <property type="term" value="C:pre-snoRNP complex"/>
    <property type="evidence" value="ECO:0000318"/>
    <property type="project" value="GO_Central"/>
</dbReference>
<keyword evidence="7" id="KW-0832">Ubl conjugation</keyword>
<keyword evidence="5 13" id="KW-0863">Zinc-finger</keyword>
<comment type="similarity">
    <text evidence="9">Belongs to the BCD1 family.</text>
</comment>
<dbReference type="Pfam" id="PF25790">
    <property type="entry name" value="BCD1"/>
    <property type="match status" value="1"/>
</dbReference>
<dbReference type="SMR" id="A0A1S3XZ15"/>
<dbReference type="CDD" id="cd23023">
    <property type="entry name" value="zf-HIT_BCD1"/>
    <property type="match status" value="1"/>
</dbReference>
<dbReference type="PaxDb" id="4097-A0A1S3XZ15"/>
<dbReference type="Proteomes" id="UP000790787">
    <property type="component" value="Chromosome 5"/>
</dbReference>
<reference evidence="14" key="1">
    <citation type="journal article" date="2014" name="Nat. Commun.">
        <title>The tobacco genome sequence and its comparison with those of tomato and potato.</title>
        <authorList>
            <person name="Sierro N."/>
            <person name="Battey J.N."/>
            <person name="Ouadi S."/>
            <person name="Bakaher N."/>
            <person name="Bovet L."/>
            <person name="Willig A."/>
            <person name="Goepfert S."/>
            <person name="Peitsch M.C."/>
            <person name="Ivanov N.V."/>
        </authorList>
    </citation>
    <scope>NUCLEOTIDE SEQUENCE [LARGE SCALE GENOMIC DNA]</scope>
</reference>
<sequence>MDEKEASASASASAPYPNPVQSSECEECKSNSWKYKCPACSIRTCSLPCVKSHKERTGCTGKRSLTDVVPLSQFNDNILLSDYNMLEDVKRVAESAKRMRQKLCGYSHFRLPLHLKNLLRAASDRRTKILFLSSGMSRRLKNQTYYNERKKFISWTIEWRFHSTDIVLIDHGVHEDTSLCSVIENHLKPGPWNHPLRQFFEEPLDSLKLFIRKNPKGTQSPFYQLDIKASLREQLATKVVLEYPVIYVFLPSHSCDFEVIKYSVPLRVEQNELDCDSRSPKGVMFREEDIEDGGSLNPHVSDLFTYTNLNVASKSSANKKETNKLEASRGARSFVNEHFNEDDQHICDDTYSDLDLVHSFMKEKDLGVKEDCSYLCDVLPVEGELEEGEIAFKSSTEKRETNKSVLSEGQSSKSFVSGLLNENDKDICDDTYSDLDLFLSSMNEKDLGEKQDYTYLSNVLLVDEELEEGEIA</sequence>
<evidence type="ECO:0000256" key="1">
    <source>
        <dbReference type="ARBA" id="ARBA00022499"/>
    </source>
</evidence>
<dbReference type="PANTHER" id="PTHR13483:SF3">
    <property type="entry name" value="BOX C_D SNORNA PROTEIN 1"/>
    <property type="match status" value="1"/>
</dbReference>
<evidence type="ECO:0000256" key="9">
    <source>
        <dbReference type="ARBA" id="ARBA00049654"/>
    </source>
</evidence>
<dbReference type="OMA" id="ECKSNSW"/>
<evidence type="ECO:0000256" key="11">
    <source>
        <dbReference type="ARBA" id="ARBA00068630"/>
    </source>
</evidence>